<dbReference type="EMBL" id="LT607413">
    <property type="protein sequence ID" value="SCF20876.1"/>
    <property type="molecule type" value="Genomic_DNA"/>
</dbReference>
<keyword evidence="4 6" id="KW-0378">Hydrolase</keyword>
<dbReference type="RefSeq" id="WP_088983028.1">
    <property type="nucleotide sequence ID" value="NZ_JBFAII010000062.1"/>
</dbReference>
<dbReference type="EC" id="3.4.21.-" evidence="6"/>
<evidence type="ECO:0000313" key="9">
    <source>
        <dbReference type="EMBL" id="SCF20876.1"/>
    </source>
</evidence>
<evidence type="ECO:0000313" key="10">
    <source>
        <dbReference type="Proteomes" id="UP000198253"/>
    </source>
</evidence>
<gene>
    <name evidence="9" type="ORF">GA0070618_4049</name>
</gene>
<keyword evidence="10" id="KW-1185">Reference proteome</keyword>
<dbReference type="OrthoDB" id="1855925at2"/>
<dbReference type="PANTHER" id="PTHR15462:SF8">
    <property type="entry name" value="SERINE PROTEASE"/>
    <property type="match status" value="1"/>
</dbReference>
<dbReference type="Proteomes" id="UP000198253">
    <property type="component" value="Chromosome I"/>
</dbReference>
<dbReference type="GO" id="GO:0006508">
    <property type="term" value="P:proteolysis"/>
    <property type="evidence" value="ECO:0007669"/>
    <property type="project" value="UniProtKB-KW"/>
</dbReference>
<feature type="compositionally biased region" description="Polar residues" evidence="7">
    <location>
        <begin position="61"/>
        <end position="75"/>
    </location>
</feature>
<sequence>MTRLSVRRRVRLLAVATATAAALLAAGGVPASAEPATSRVSPDTPTASVNVPAPGPGVAAKTTSSPSFAGTGTPTRSRDRAVDEGAPGTNSIIGADQRYRINPTTGFPYRAVALITFSGGRCTGWFYGPDVVGTAGHCLHSGGSGGSWSTNVVVYPGYNGSGGAPYGSCTAKSLHSVVGWTTNANHEFDYGTVKLNCRLGDTVGWFGYWWQAASLNGLPTRACGYPGDKPLEQWCGDLDEGVQATVVNSTTEKVYYRNDTVGGNSGGPVHYNRSGCGECVMAYHGYGGNPNSGKRITEGVFANMQYWTSLP</sequence>
<evidence type="ECO:0000256" key="1">
    <source>
        <dbReference type="ARBA" id="ARBA00008764"/>
    </source>
</evidence>
<organism evidence="9 10">
    <name type="scientific">Micromonospora echinospora</name>
    <name type="common">Micromonospora purpurea</name>
    <dbReference type="NCBI Taxonomy" id="1877"/>
    <lineage>
        <taxon>Bacteria</taxon>
        <taxon>Bacillati</taxon>
        <taxon>Actinomycetota</taxon>
        <taxon>Actinomycetes</taxon>
        <taxon>Micromonosporales</taxon>
        <taxon>Micromonosporaceae</taxon>
        <taxon>Micromonospora</taxon>
    </lineage>
</organism>
<dbReference type="Pfam" id="PF00089">
    <property type="entry name" value="Trypsin"/>
    <property type="match status" value="1"/>
</dbReference>
<dbReference type="PROSITE" id="PS51318">
    <property type="entry name" value="TAT"/>
    <property type="match status" value="1"/>
</dbReference>
<dbReference type="InterPro" id="IPR001254">
    <property type="entry name" value="Trypsin_dom"/>
</dbReference>
<dbReference type="GO" id="GO:0004252">
    <property type="term" value="F:serine-type endopeptidase activity"/>
    <property type="evidence" value="ECO:0007669"/>
    <property type="project" value="InterPro"/>
</dbReference>
<dbReference type="AlphaFoldDB" id="A0A1C4YJP9"/>
<evidence type="ECO:0000256" key="7">
    <source>
        <dbReference type="SAM" id="MobiDB-lite"/>
    </source>
</evidence>
<dbReference type="InterPro" id="IPR043504">
    <property type="entry name" value="Peptidase_S1_PA_chymotrypsin"/>
</dbReference>
<evidence type="ECO:0000256" key="3">
    <source>
        <dbReference type="ARBA" id="ARBA00022729"/>
    </source>
</evidence>
<name>A0A1C4YJP9_MICEC</name>
<proteinExistence type="inferred from homology"/>
<dbReference type="PANTHER" id="PTHR15462">
    <property type="entry name" value="SERINE PROTEASE"/>
    <property type="match status" value="1"/>
</dbReference>
<feature type="chain" id="PRO_5008449601" description="Serine protease" evidence="6">
    <location>
        <begin position="34"/>
        <end position="311"/>
    </location>
</feature>
<keyword evidence="5 6" id="KW-0720">Serine protease</keyword>
<dbReference type="InParanoid" id="A0A1C4YJP9"/>
<dbReference type="PRINTS" id="PR00839">
    <property type="entry name" value="V8PROTEASE"/>
</dbReference>
<feature type="compositionally biased region" description="Polar residues" evidence="7">
    <location>
        <begin position="38"/>
        <end position="49"/>
    </location>
</feature>
<dbReference type="InterPro" id="IPR050966">
    <property type="entry name" value="Glutamyl_endopeptidase"/>
</dbReference>
<dbReference type="InterPro" id="IPR009003">
    <property type="entry name" value="Peptidase_S1_PA"/>
</dbReference>
<evidence type="ECO:0000256" key="4">
    <source>
        <dbReference type="ARBA" id="ARBA00022801"/>
    </source>
</evidence>
<protein>
    <recommendedName>
        <fullName evidence="6">Serine protease</fullName>
        <ecNumber evidence="6">3.4.21.-</ecNumber>
    </recommendedName>
</protein>
<keyword evidence="3 6" id="KW-0732">Signal</keyword>
<evidence type="ECO:0000256" key="5">
    <source>
        <dbReference type="ARBA" id="ARBA00022825"/>
    </source>
</evidence>
<reference evidence="10" key="1">
    <citation type="submission" date="2016-06" db="EMBL/GenBank/DDBJ databases">
        <authorList>
            <person name="Varghese N."/>
            <person name="Submissions Spin"/>
        </authorList>
    </citation>
    <scope>NUCLEOTIDE SEQUENCE [LARGE SCALE GENOMIC DNA]</scope>
    <source>
        <strain evidence="10">DSM 43816</strain>
    </source>
</reference>
<evidence type="ECO:0000259" key="8">
    <source>
        <dbReference type="Pfam" id="PF00089"/>
    </source>
</evidence>
<keyword evidence="2 6" id="KW-0645">Protease</keyword>
<dbReference type="InterPro" id="IPR008256">
    <property type="entry name" value="Peptidase_S1B"/>
</dbReference>
<feature type="signal peptide" evidence="6">
    <location>
        <begin position="1"/>
        <end position="33"/>
    </location>
</feature>
<dbReference type="SUPFAM" id="SSF50494">
    <property type="entry name" value="Trypsin-like serine proteases"/>
    <property type="match status" value="1"/>
</dbReference>
<evidence type="ECO:0000256" key="2">
    <source>
        <dbReference type="ARBA" id="ARBA00022670"/>
    </source>
</evidence>
<dbReference type="InterPro" id="IPR006311">
    <property type="entry name" value="TAT_signal"/>
</dbReference>
<dbReference type="Gene3D" id="2.40.10.10">
    <property type="entry name" value="Trypsin-like serine proteases"/>
    <property type="match status" value="2"/>
</dbReference>
<accession>A0A1C4YJP9</accession>
<evidence type="ECO:0000256" key="6">
    <source>
        <dbReference type="RuleBase" id="RU004296"/>
    </source>
</evidence>
<comment type="similarity">
    <text evidence="1 6">Belongs to the peptidase S1B family.</text>
</comment>
<feature type="region of interest" description="Disordered" evidence="7">
    <location>
        <begin position="32"/>
        <end position="94"/>
    </location>
</feature>
<feature type="domain" description="Peptidase S1" evidence="8">
    <location>
        <begin position="108"/>
        <end position="304"/>
    </location>
</feature>